<dbReference type="RefSeq" id="WP_002599682.1">
    <property type="nucleotide sequence ID" value="NZ_KB850959.1"/>
</dbReference>
<evidence type="ECO:0000313" key="1">
    <source>
        <dbReference type="EMBL" id="ENY99356.1"/>
    </source>
</evidence>
<dbReference type="AlphaFoldDB" id="N9XUT6"/>
<dbReference type="HOGENOM" id="CLU_3116334_0_0_9"/>
<sequence>MSLIIHKEDMEKYGLMKSKQKEGAKVNINGKEYEILHICKNKDYRVIIEKN</sequence>
<dbReference type="PATRIC" id="fig|999411.4.peg.3156"/>
<organism evidence="1 2">
    <name type="scientific">Clostridium thermobutyricum</name>
    <dbReference type="NCBI Taxonomy" id="29372"/>
    <lineage>
        <taxon>Bacteria</taxon>
        <taxon>Bacillati</taxon>
        <taxon>Bacillota</taxon>
        <taxon>Clostridia</taxon>
        <taxon>Eubacteriales</taxon>
        <taxon>Clostridiaceae</taxon>
        <taxon>Clostridium</taxon>
    </lineage>
</organism>
<keyword evidence="2" id="KW-1185">Reference proteome</keyword>
<gene>
    <name evidence="1" type="ORF">HMPREF1092_03242</name>
</gene>
<reference evidence="1 2" key="1">
    <citation type="submission" date="2013-01" db="EMBL/GenBank/DDBJ databases">
        <title>The Genome Sequence of Clostridium colicanis 209318.</title>
        <authorList>
            <consortium name="The Broad Institute Genome Sequencing Platform"/>
            <person name="Earl A."/>
            <person name="Ward D."/>
            <person name="Feldgarden M."/>
            <person name="Gevers D."/>
            <person name="Courvalin P."/>
            <person name="Lambert T."/>
            <person name="Walker B."/>
            <person name="Young S.K."/>
            <person name="Zeng Q."/>
            <person name="Gargeya S."/>
            <person name="Fitzgerald M."/>
            <person name="Haas B."/>
            <person name="Abouelleil A."/>
            <person name="Alvarado L."/>
            <person name="Arachchi H.M."/>
            <person name="Berlin A.M."/>
            <person name="Chapman S.B."/>
            <person name="Dewar J."/>
            <person name="Goldberg J."/>
            <person name="Griggs A."/>
            <person name="Gujja S."/>
            <person name="Hansen M."/>
            <person name="Howarth C."/>
            <person name="Imamovic A."/>
            <person name="Larimer J."/>
            <person name="McCowan C."/>
            <person name="Murphy C."/>
            <person name="Neiman D."/>
            <person name="Pearson M."/>
            <person name="Priest M."/>
            <person name="Roberts A."/>
            <person name="Saif S."/>
            <person name="Shea T."/>
            <person name="Sisk P."/>
            <person name="Sykes S."/>
            <person name="Wortman J."/>
            <person name="Nusbaum C."/>
            <person name="Birren B."/>
        </authorList>
    </citation>
    <scope>NUCLEOTIDE SEQUENCE [LARGE SCALE GENOMIC DNA]</scope>
    <source>
        <strain evidence="1 2">209318</strain>
    </source>
</reference>
<name>N9XUT6_9CLOT</name>
<proteinExistence type="predicted"/>
<protein>
    <submittedName>
        <fullName evidence="1">Uncharacterized protein</fullName>
    </submittedName>
</protein>
<accession>N9XUT6</accession>
<comment type="caution">
    <text evidence="1">The sequence shown here is derived from an EMBL/GenBank/DDBJ whole genome shotgun (WGS) entry which is preliminary data.</text>
</comment>
<evidence type="ECO:0000313" key="2">
    <source>
        <dbReference type="Proteomes" id="UP000013097"/>
    </source>
</evidence>
<dbReference type="EMBL" id="AGYT01000022">
    <property type="protein sequence ID" value="ENY99356.1"/>
    <property type="molecule type" value="Genomic_DNA"/>
</dbReference>
<dbReference type="Proteomes" id="UP000013097">
    <property type="component" value="Unassembled WGS sequence"/>
</dbReference>